<evidence type="ECO:0000256" key="8">
    <source>
        <dbReference type="SAM" id="Phobius"/>
    </source>
</evidence>
<evidence type="ECO:0000313" key="10">
    <source>
        <dbReference type="Proteomes" id="UP000571554"/>
    </source>
</evidence>
<dbReference type="NCBIfam" id="TIGR02532">
    <property type="entry name" value="IV_pilin_GFxxxE"/>
    <property type="match status" value="1"/>
</dbReference>
<gene>
    <name evidence="9" type="ORF">F4827_005749</name>
</gene>
<dbReference type="PROSITE" id="PS00409">
    <property type="entry name" value="PROKAR_NTER_METHYL"/>
    <property type="match status" value="1"/>
</dbReference>
<dbReference type="SUPFAM" id="SSF54523">
    <property type="entry name" value="Pili subunits"/>
    <property type="match status" value="2"/>
</dbReference>
<evidence type="ECO:0000256" key="5">
    <source>
        <dbReference type="ARBA" id="ARBA00022692"/>
    </source>
</evidence>
<evidence type="ECO:0000256" key="6">
    <source>
        <dbReference type="ARBA" id="ARBA00022989"/>
    </source>
</evidence>
<dbReference type="InterPro" id="IPR051621">
    <property type="entry name" value="T2SS_protein_J"/>
</dbReference>
<comment type="subcellular location">
    <subcellularLocation>
        <location evidence="1">Cell inner membrane</location>
        <topology evidence="1">Single-pass membrane protein</topology>
    </subcellularLocation>
</comment>
<dbReference type="AlphaFoldDB" id="A0A7W9U2U2"/>
<dbReference type="Proteomes" id="UP000571554">
    <property type="component" value="Unassembled WGS sequence"/>
</dbReference>
<name>A0A7W9U2U2_9BURK</name>
<keyword evidence="10" id="KW-1185">Reference proteome</keyword>
<protein>
    <submittedName>
        <fullName evidence="9">General secretion pathway protein J</fullName>
    </submittedName>
</protein>
<dbReference type="EMBL" id="JACHBW010000020">
    <property type="protein sequence ID" value="MBB6105879.1"/>
    <property type="molecule type" value="Genomic_DNA"/>
</dbReference>
<keyword evidence="3" id="KW-0488">Methylation</keyword>
<dbReference type="PANTHER" id="PTHR39583:SF2">
    <property type="entry name" value="TYPE II SECRETION SYSTEM PROTEIN J"/>
    <property type="match status" value="1"/>
</dbReference>
<feature type="transmembrane region" description="Helical" evidence="8">
    <location>
        <begin position="21"/>
        <end position="46"/>
    </location>
</feature>
<evidence type="ECO:0000256" key="3">
    <source>
        <dbReference type="ARBA" id="ARBA00022481"/>
    </source>
</evidence>
<dbReference type="InterPro" id="IPR045584">
    <property type="entry name" value="Pilin-like"/>
</dbReference>
<comment type="caution">
    <text evidence="9">The sequence shown here is derived from an EMBL/GenBank/DDBJ whole genome shotgun (WGS) entry which is preliminary data.</text>
</comment>
<keyword evidence="5 8" id="KW-0812">Transmembrane</keyword>
<evidence type="ECO:0000256" key="1">
    <source>
        <dbReference type="ARBA" id="ARBA00004377"/>
    </source>
</evidence>
<dbReference type="PANTHER" id="PTHR39583">
    <property type="entry name" value="TYPE II SECRETION SYSTEM PROTEIN J-RELATED"/>
    <property type="match status" value="1"/>
</dbReference>
<dbReference type="Pfam" id="PF07963">
    <property type="entry name" value="N_methyl"/>
    <property type="match status" value="1"/>
</dbReference>
<proteinExistence type="predicted"/>
<evidence type="ECO:0000313" key="9">
    <source>
        <dbReference type="EMBL" id="MBB6105879.1"/>
    </source>
</evidence>
<sequence length="234" mass="25576">MKSTVRYKRFIERGGVSRAYAGSRGFTLLELLVAVAILAMVAVLSWRGLDAIARGRDSISRSMADERVFAELFDQMRIDSRLAVSDDETGGSAIAADSSGLQIVRTWPAVSGQAPRLEVVRYHVADGRVIRYASPPIGNFSQLRRMLRQGEDAAWSAVPLMDGVSAIQVRMYVPQTGWTTQMDDVRSAISSNDNNLTIPQLAAMPLPRAVTGLQVSISAPTLRRPINRAFLVGE</sequence>
<dbReference type="InterPro" id="IPR012902">
    <property type="entry name" value="N_methyl_site"/>
</dbReference>
<keyword evidence="2" id="KW-1003">Cell membrane</keyword>
<evidence type="ECO:0000256" key="2">
    <source>
        <dbReference type="ARBA" id="ARBA00022475"/>
    </source>
</evidence>
<accession>A0A7W9U2U2</accession>
<keyword evidence="6 8" id="KW-1133">Transmembrane helix</keyword>
<organism evidence="9 10">
    <name type="scientific">Paraburkholderia bannensis</name>
    <dbReference type="NCBI Taxonomy" id="765414"/>
    <lineage>
        <taxon>Bacteria</taxon>
        <taxon>Pseudomonadati</taxon>
        <taxon>Pseudomonadota</taxon>
        <taxon>Betaproteobacteria</taxon>
        <taxon>Burkholderiales</taxon>
        <taxon>Burkholderiaceae</taxon>
        <taxon>Paraburkholderia</taxon>
    </lineage>
</organism>
<evidence type="ECO:0000256" key="4">
    <source>
        <dbReference type="ARBA" id="ARBA00022519"/>
    </source>
</evidence>
<dbReference type="GO" id="GO:0015628">
    <property type="term" value="P:protein secretion by the type II secretion system"/>
    <property type="evidence" value="ECO:0007669"/>
    <property type="project" value="TreeGrafter"/>
</dbReference>
<dbReference type="RefSeq" id="WP_183729623.1">
    <property type="nucleotide sequence ID" value="NZ_JACHBW010000020.1"/>
</dbReference>
<keyword evidence="4" id="KW-0997">Cell inner membrane</keyword>
<reference evidence="9 10" key="1">
    <citation type="submission" date="2020-08" db="EMBL/GenBank/DDBJ databases">
        <title>Above-ground endophytic microbial communities from plants in different locations in the United States.</title>
        <authorList>
            <person name="Frank C."/>
        </authorList>
    </citation>
    <scope>NUCLEOTIDE SEQUENCE [LARGE SCALE GENOMIC DNA]</scope>
    <source>
        <strain evidence="9 10">WP4_2_2</strain>
    </source>
</reference>
<dbReference type="GO" id="GO:0005886">
    <property type="term" value="C:plasma membrane"/>
    <property type="evidence" value="ECO:0007669"/>
    <property type="project" value="UniProtKB-SubCell"/>
</dbReference>
<keyword evidence="7 8" id="KW-0472">Membrane</keyword>
<evidence type="ECO:0000256" key="7">
    <source>
        <dbReference type="ARBA" id="ARBA00023136"/>
    </source>
</evidence>